<protein>
    <recommendedName>
        <fullName evidence="4">SMODS and SLOG-associating 2TM effector domain-containing protein</fullName>
    </recommendedName>
</protein>
<gene>
    <name evidence="2" type="ORF">SAMN05444169_3877</name>
</gene>
<dbReference type="RefSeq" id="WP_079567345.1">
    <property type="nucleotide sequence ID" value="NZ_LT670818.1"/>
</dbReference>
<reference evidence="2 3" key="1">
    <citation type="submission" date="2016-11" db="EMBL/GenBank/DDBJ databases">
        <authorList>
            <person name="Jaros S."/>
            <person name="Januszkiewicz K."/>
            <person name="Wedrychowicz H."/>
        </authorList>
    </citation>
    <scope>NUCLEOTIDE SEQUENCE [LARGE SCALE GENOMIC DNA]</scope>
    <source>
        <strain evidence="2 3">GAS242</strain>
    </source>
</reference>
<feature type="transmembrane region" description="Helical" evidence="1">
    <location>
        <begin position="35"/>
        <end position="51"/>
    </location>
</feature>
<dbReference type="EMBL" id="LT670818">
    <property type="protein sequence ID" value="SHG73450.1"/>
    <property type="molecule type" value="Genomic_DNA"/>
</dbReference>
<keyword evidence="1" id="KW-1133">Transmembrane helix</keyword>
<evidence type="ECO:0000313" key="2">
    <source>
        <dbReference type="EMBL" id="SHG73450.1"/>
    </source>
</evidence>
<name>A0A1M5M869_9BRAD</name>
<keyword evidence="1" id="KW-0472">Membrane</keyword>
<keyword evidence="1" id="KW-0812">Transmembrane</keyword>
<sequence length="105" mass="12095">MAMTHRNLCEYGGSPAELYKLWDDDLKKTMRRRQFCELAGMLSFLGSLFVWKSGVETYWASGIVLGIYFAVSAIKFMIDESNINYLLHRWDSENALASFKGAQWP</sequence>
<proteinExistence type="predicted"/>
<dbReference type="Proteomes" id="UP000190675">
    <property type="component" value="Chromosome I"/>
</dbReference>
<evidence type="ECO:0008006" key="4">
    <source>
        <dbReference type="Google" id="ProtNLM"/>
    </source>
</evidence>
<dbReference type="AlphaFoldDB" id="A0A1M5M869"/>
<evidence type="ECO:0000313" key="3">
    <source>
        <dbReference type="Proteomes" id="UP000190675"/>
    </source>
</evidence>
<accession>A0A1M5M869</accession>
<organism evidence="2 3">
    <name type="scientific">Bradyrhizobium erythrophlei</name>
    <dbReference type="NCBI Taxonomy" id="1437360"/>
    <lineage>
        <taxon>Bacteria</taxon>
        <taxon>Pseudomonadati</taxon>
        <taxon>Pseudomonadota</taxon>
        <taxon>Alphaproteobacteria</taxon>
        <taxon>Hyphomicrobiales</taxon>
        <taxon>Nitrobacteraceae</taxon>
        <taxon>Bradyrhizobium</taxon>
    </lineage>
</organism>
<feature type="transmembrane region" description="Helical" evidence="1">
    <location>
        <begin position="57"/>
        <end position="78"/>
    </location>
</feature>
<evidence type="ECO:0000256" key="1">
    <source>
        <dbReference type="SAM" id="Phobius"/>
    </source>
</evidence>